<organism evidence="2 3">
    <name type="scientific">Mycena rosella</name>
    <name type="common">Pink bonnet</name>
    <name type="synonym">Agaricus rosellus</name>
    <dbReference type="NCBI Taxonomy" id="1033263"/>
    <lineage>
        <taxon>Eukaryota</taxon>
        <taxon>Fungi</taxon>
        <taxon>Dikarya</taxon>
        <taxon>Basidiomycota</taxon>
        <taxon>Agaricomycotina</taxon>
        <taxon>Agaricomycetes</taxon>
        <taxon>Agaricomycetidae</taxon>
        <taxon>Agaricales</taxon>
        <taxon>Marasmiineae</taxon>
        <taxon>Mycenaceae</taxon>
        <taxon>Mycena</taxon>
    </lineage>
</organism>
<keyword evidence="3" id="KW-1185">Reference proteome</keyword>
<feature type="compositionally biased region" description="Low complexity" evidence="1">
    <location>
        <begin position="18"/>
        <end position="49"/>
    </location>
</feature>
<dbReference type="EMBL" id="JARKIE010000036">
    <property type="protein sequence ID" value="KAJ7696036.1"/>
    <property type="molecule type" value="Genomic_DNA"/>
</dbReference>
<proteinExistence type="predicted"/>
<reference evidence="2" key="1">
    <citation type="submission" date="2023-03" db="EMBL/GenBank/DDBJ databases">
        <title>Massive genome expansion in bonnet fungi (Mycena s.s.) driven by repeated elements and novel gene families across ecological guilds.</title>
        <authorList>
            <consortium name="Lawrence Berkeley National Laboratory"/>
            <person name="Harder C.B."/>
            <person name="Miyauchi S."/>
            <person name="Viragh M."/>
            <person name="Kuo A."/>
            <person name="Thoen E."/>
            <person name="Andreopoulos B."/>
            <person name="Lu D."/>
            <person name="Skrede I."/>
            <person name="Drula E."/>
            <person name="Henrissat B."/>
            <person name="Morin E."/>
            <person name="Kohler A."/>
            <person name="Barry K."/>
            <person name="LaButti K."/>
            <person name="Morin E."/>
            <person name="Salamov A."/>
            <person name="Lipzen A."/>
            <person name="Mereny Z."/>
            <person name="Hegedus B."/>
            <person name="Baldrian P."/>
            <person name="Stursova M."/>
            <person name="Weitz H."/>
            <person name="Taylor A."/>
            <person name="Grigoriev I.V."/>
            <person name="Nagy L.G."/>
            <person name="Martin F."/>
            <person name="Kauserud H."/>
        </authorList>
    </citation>
    <scope>NUCLEOTIDE SEQUENCE</scope>
    <source>
        <strain evidence="2">CBHHK067</strain>
    </source>
</reference>
<comment type="caution">
    <text evidence="2">The sequence shown here is derived from an EMBL/GenBank/DDBJ whole genome shotgun (WGS) entry which is preliminary data.</text>
</comment>
<gene>
    <name evidence="2" type="ORF">B0H17DRAFT_1054670</name>
</gene>
<feature type="region of interest" description="Disordered" evidence="1">
    <location>
        <begin position="98"/>
        <end position="155"/>
    </location>
</feature>
<name>A0AAD7DRJ4_MYCRO</name>
<evidence type="ECO:0000256" key="1">
    <source>
        <dbReference type="SAM" id="MobiDB-lite"/>
    </source>
</evidence>
<accession>A0AAD7DRJ4</accession>
<evidence type="ECO:0000313" key="3">
    <source>
        <dbReference type="Proteomes" id="UP001221757"/>
    </source>
</evidence>
<dbReference type="AlphaFoldDB" id="A0AAD7DRJ4"/>
<sequence>MSADADADAPPARMTLASFLSTASTPSTPTTAAPVPLPASASASLCAPPYGTPPPTPLGEKIIQFHTQNDPSFLQLSAASTPVLRPAPALPAEESEYAEIVSLSPPPRRSSRQISIKDGERAPTPEPEPEPAPLPRDQEKEGAGPGPGKLFSLSRHGSVMSLGIVTM</sequence>
<protein>
    <submittedName>
        <fullName evidence="2">Uncharacterized protein</fullName>
    </submittedName>
</protein>
<evidence type="ECO:0000313" key="2">
    <source>
        <dbReference type="EMBL" id="KAJ7696036.1"/>
    </source>
</evidence>
<dbReference type="Proteomes" id="UP001221757">
    <property type="component" value="Unassembled WGS sequence"/>
</dbReference>
<feature type="compositionally biased region" description="Pro residues" evidence="1">
    <location>
        <begin position="124"/>
        <end position="134"/>
    </location>
</feature>
<feature type="region of interest" description="Disordered" evidence="1">
    <location>
        <begin position="18"/>
        <end position="61"/>
    </location>
</feature>